<organism evidence="8 9">
    <name type="scientific">Dehalogenimonas etheniformans</name>
    <dbReference type="NCBI Taxonomy" id="1536648"/>
    <lineage>
        <taxon>Bacteria</taxon>
        <taxon>Bacillati</taxon>
        <taxon>Chloroflexota</taxon>
        <taxon>Dehalococcoidia</taxon>
        <taxon>Dehalococcoidales</taxon>
        <taxon>Dehalococcoidaceae</taxon>
        <taxon>Dehalogenimonas</taxon>
    </lineage>
</organism>
<evidence type="ECO:0000313" key="9">
    <source>
        <dbReference type="Proteomes" id="UP000235653"/>
    </source>
</evidence>
<keyword evidence="1" id="KW-0001">2Fe-2S</keyword>
<dbReference type="PANTHER" id="PTHR21496:SF0">
    <property type="entry name" value="RIESKE DOMAIN-CONTAINING PROTEIN"/>
    <property type="match status" value="1"/>
</dbReference>
<dbReference type="AlphaFoldDB" id="A0A2P5PAB1"/>
<name>A0A2P5PAB1_9CHLR</name>
<keyword evidence="3" id="KW-0408">Iron</keyword>
<evidence type="ECO:0000256" key="4">
    <source>
        <dbReference type="ARBA" id="ARBA00023014"/>
    </source>
</evidence>
<dbReference type="PANTHER" id="PTHR21496">
    <property type="entry name" value="FERREDOXIN-RELATED"/>
    <property type="match status" value="1"/>
</dbReference>
<evidence type="ECO:0000313" key="8">
    <source>
        <dbReference type="EMBL" id="PPD59205.1"/>
    </source>
</evidence>
<dbReference type="GO" id="GO:0046872">
    <property type="term" value="F:metal ion binding"/>
    <property type="evidence" value="ECO:0007669"/>
    <property type="project" value="UniProtKB-KW"/>
</dbReference>
<dbReference type="InterPro" id="IPR017941">
    <property type="entry name" value="Rieske_2Fe-2S"/>
</dbReference>
<accession>A0A2P5PAB1</accession>
<keyword evidence="9" id="KW-1185">Reference proteome</keyword>
<comment type="caution">
    <text evidence="8">The sequence shown here is derived from an EMBL/GenBank/DDBJ whole genome shotgun (WGS) entry which is preliminary data.</text>
</comment>
<dbReference type="SUPFAM" id="SSF50022">
    <property type="entry name" value="ISP domain"/>
    <property type="match status" value="1"/>
</dbReference>
<keyword evidence="5" id="KW-1015">Disulfide bond</keyword>
<evidence type="ECO:0000256" key="2">
    <source>
        <dbReference type="ARBA" id="ARBA00022723"/>
    </source>
</evidence>
<sequence>MLNASTRDVPAGTMIGIESEGKSVLIANIGGKYYAINNICTHMGCTLSNGTLKGNQVQCPCHGSTFDVTTGGLVHGPAKKPEPSYKVTVEDENITVDVP</sequence>
<dbReference type="GO" id="GO:0016705">
    <property type="term" value="F:oxidoreductase activity, acting on paired donors, with incorporation or reduction of molecular oxygen"/>
    <property type="evidence" value="ECO:0007669"/>
    <property type="project" value="UniProtKB-ARBA"/>
</dbReference>
<gene>
    <name evidence="8" type="ORF">JP09_000575</name>
</gene>
<keyword evidence="2" id="KW-0479">Metal-binding</keyword>
<dbReference type="PROSITE" id="PS51296">
    <property type="entry name" value="RIESKE"/>
    <property type="match status" value="1"/>
</dbReference>
<dbReference type="InterPro" id="IPR036922">
    <property type="entry name" value="Rieske_2Fe-2S_sf"/>
</dbReference>
<evidence type="ECO:0000256" key="7">
    <source>
        <dbReference type="ARBA" id="ARBA00038001"/>
    </source>
</evidence>
<dbReference type="Proteomes" id="UP000235653">
    <property type="component" value="Unassembled WGS sequence"/>
</dbReference>
<evidence type="ECO:0000256" key="5">
    <source>
        <dbReference type="ARBA" id="ARBA00023157"/>
    </source>
</evidence>
<comment type="cofactor">
    <cofactor evidence="6">
        <name>[2Fe-2S] cluster</name>
        <dbReference type="ChEBI" id="CHEBI:190135"/>
    </cofactor>
</comment>
<keyword evidence="4" id="KW-0411">Iron-sulfur</keyword>
<evidence type="ECO:0000256" key="6">
    <source>
        <dbReference type="ARBA" id="ARBA00034078"/>
    </source>
</evidence>
<protein>
    <submittedName>
        <fullName evidence="8">Rieske (2Fe-2S) protein</fullName>
    </submittedName>
</protein>
<dbReference type="EMBL" id="JQAN02000001">
    <property type="protein sequence ID" value="PPD59205.1"/>
    <property type="molecule type" value="Genomic_DNA"/>
</dbReference>
<dbReference type="GO" id="GO:0016020">
    <property type="term" value="C:membrane"/>
    <property type="evidence" value="ECO:0007669"/>
    <property type="project" value="InterPro"/>
</dbReference>
<dbReference type="GO" id="GO:0004497">
    <property type="term" value="F:monooxygenase activity"/>
    <property type="evidence" value="ECO:0007669"/>
    <property type="project" value="UniProtKB-ARBA"/>
</dbReference>
<evidence type="ECO:0000256" key="1">
    <source>
        <dbReference type="ARBA" id="ARBA00022714"/>
    </source>
</evidence>
<reference evidence="8 9" key="1">
    <citation type="journal article" date="2017" name="ISME J.">
        <title>Grape pomace compost harbors organohalide-respiring Dehalogenimonas species with novel reductive dehalogenase genes.</title>
        <authorList>
            <person name="Yang Y."/>
            <person name="Higgins S.A."/>
            <person name="Yan J."/>
            <person name="Simsir B."/>
            <person name="Chourey K."/>
            <person name="Iyer R."/>
            <person name="Hettich R.L."/>
            <person name="Baldwin B."/>
            <person name="Ogles D.M."/>
            <person name="Loffler F.E."/>
        </authorList>
    </citation>
    <scope>NUCLEOTIDE SEQUENCE [LARGE SCALE GENOMIC DNA]</scope>
    <source>
        <strain evidence="8 9">GP</strain>
    </source>
</reference>
<dbReference type="CDD" id="cd03467">
    <property type="entry name" value="Rieske"/>
    <property type="match status" value="1"/>
</dbReference>
<dbReference type="InterPro" id="IPR005805">
    <property type="entry name" value="Rieske_Fe-S_prot_C"/>
</dbReference>
<evidence type="ECO:0000256" key="3">
    <source>
        <dbReference type="ARBA" id="ARBA00023004"/>
    </source>
</evidence>
<dbReference type="PRINTS" id="PR00162">
    <property type="entry name" value="RIESKE"/>
</dbReference>
<dbReference type="GO" id="GO:0051537">
    <property type="term" value="F:2 iron, 2 sulfur cluster binding"/>
    <property type="evidence" value="ECO:0007669"/>
    <property type="project" value="UniProtKB-KW"/>
</dbReference>
<dbReference type="RefSeq" id="WP_102331439.1">
    <property type="nucleotide sequence ID" value="NZ_CP058566.2"/>
</dbReference>
<proteinExistence type="inferred from homology"/>
<dbReference type="OrthoDB" id="9795104at2"/>
<comment type="similarity">
    <text evidence="7">Belongs to the bacterial ring-hydroxylating dioxygenase ferredoxin component family.</text>
</comment>
<dbReference type="Pfam" id="PF00355">
    <property type="entry name" value="Rieske"/>
    <property type="match status" value="1"/>
</dbReference>
<dbReference type="Gene3D" id="2.102.10.10">
    <property type="entry name" value="Rieske [2Fe-2S] iron-sulphur domain"/>
    <property type="match status" value="1"/>
</dbReference>